<reference evidence="1 2" key="1">
    <citation type="submission" date="2019-08" db="EMBL/GenBank/DDBJ databases">
        <title>The genome of the soybean aphid Biotype 1, its phylome, world population structure and adaptation to the North American continent.</title>
        <authorList>
            <person name="Giordano R."/>
            <person name="Donthu R.K."/>
            <person name="Hernandez A.G."/>
            <person name="Wright C.L."/>
            <person name="Zimin A.V."/>
        </authorList>
    </citation>
    <scope>NUCLEOTIDE SEQUENCE [LARGE SCALE GENOMIC DNA]</scope>
    <source>
        <tissue evidence="1">Whole aphids</tissue>
    </source>
</reference>
<gene>
    <name evidence="1" type="ORF">AGLY_017906</name>
</gene>
<dbReference type="AlphaFoldDB" id="A0A6G0STJ2"/>
<protein>
    <submittedName>
        <fullName evidence="1">Uncharacterized protein</fullName>
    </submittedName>
</protein>
<sequence length="177" mass="20886">MLRLQTLRVIFDCKSNVLDATNLEGMLRLQTLRVVFDCKPNVLDATNLEFSKSFAKCLCNCYSCIVEFSKKISEIFFFVSLYNITCRKNAPITNFEVERMLRLQTLRVIFDCKSNVLDAYHRWFSTANRMSLMQLTVKSEHFPTVFIIIDINEKKKDRKRQILHKTGIRPNRYLNKI</sequence>
<evidence type="ECO:0000313" key="2">
    <source>
        <dbReference type="Proteomes" id="UP000475862"/>
    </source>
</evidence>
<evidence type="ECO:0000313" key="1">
    <source>
        <dbReference type="EMBL" id="KAE9521696.1"/>
    </source>
</evidence>
<name>A0A6G0STJ2_APHGL</name>
<proteinExistence type="predicted"/>
<dbReference type="Proteomes" id="UP000475862">
    <property type="component" value="Unassembled WGS sequence"/>
</dbReference>
<accession>A0A6G0STJ2</accession>
<organism evidence="1 2">
    <name type="scientific">Aphis glycines</name>
    <name type="common">Soybean aphid</name>
    <dbReference type="NCBI Taxonomy" id="307491"/>
    <lineage>
        <taxon>Eukaryota</taxon>
        <taxon>Metazoa</taxon>
        <taxon>Ecdysozoa</taxon>
        <taxon>Arthropoda</taxon>
        <taxon>Hexapoda</taxon>
        <taxon>Insecta</taxon>
        <taxon>Pterygota</taxon>
        <taxon>Neoptera</taxon>
        <taxon>Paraneoptera</taxon>
        <taxon>Hemiptera</taxon>
        <taxon>Sternorrhyncha</taxon>
        <taxon>Aphidomorpha</taxon>
        <taxon>Aphidoidea</taxon>
        <taxon>Aphididae</taxon>
        <taxon>Aphidini</taxon>
        <taxon>Aphis</taxon>
        <taxon>Aphis</taxon>
    </lineage>
</organism>
<comment type="caution">
    <text evidence="1">The sequence shown here is derived from an EMBL/GenBank/DDBJ whole genome shotgun (WGS) entry which is preliminary data.</text>
</comment>
<dbReference type="EMBL" id="VYZN01002476">
    <property type="protein sequence ID" value="KAE9521696.1"/>
    <property type="molecule type" value="Genomic_DNA"/>
</dbReference>
<keyword evidence="2" id="KW-1185">Reference proteome</keyword>